<evidence type="ECO:0000256" key="6">
    <source>
        <dbReference type="ARBA" id="ARBA00045377"/>
    </source>
</evidence>
<proteinExistence type="inferred from homology"/>
<evidence type="ECO:0000256" key="5">
    <source>
        <dbReference type="ARBA" id="ARBA00032343"/>
    </source>
</evidence>
<comment type="similarity">
    <text evidence="3">Belongs to the YbiA family.</text>
</comment>
<dbReference type="CDD" id="cd15457">
    <property type="entry name" value="NADAR"/>
    <property type="match status" value="1"/>
</dbReference>
<reference evidence="8 9" key="1">
    <citation type="submission" date="2024-10" db="EMBL/GenBank/DDBJ databases">
        <authorList>
            <person name="Lu C.-H."/>
        </authorList>
    </citation>
    <scope>NUCLEOTIDE SEQUENCE [LARGE SCALE GENOMIC DNA]</scope>
    <source>
        <strain evidence="8 9">22ZTDG03-2</strain>
    </source>
</reference>
<accession>A0ABW8GE42</accession>
<evidence type="ECO:0000256" key="1">
    <source>
        <dbReference type="ARBA" id="ARBA00000022"/>
    </source>
</evidence>
<sequence length="146" mass="17048">MSDAIFFYRVNEPYGVFSNFFKCNLIIDSITWPTVEHYFQSQKFQDEVLKEKIRNLLSPMDAAKLGRDRSLPLRKDWDDVKNNIMRFAVLEKFKQNNEAKEILLSTEDTLLVEHTYNDNYWADGGDGSGKNMLGIILMETREALKV</sequence>
<comment type="function">
    <text evidence="6">Catalyzes the hydrolysis of the N-glycosidic bond in the first two intermediates of riboflavin biosynthesis, which are highly reactive metabolites, yielding relatively innocuous products. Thus, can divert a surplus of harmful intermediates into relatively harmless products and pre-empt the damage these intermediates would otherwise do. Helps maintain flavin levels. May act on other substrates in vivo. Has no activity against GTP, nucleoside monophosphates or ADP-ribose. Is Required for swarming motility.</text>
</comment>
<keyword evidence="9" id="KW-1185">Reference proteome</keyword>
<evidence type="ECO:0000256" key="2">
    <source>
        <dbReference type="ARBA" id="ARBA00000751"/>
    </source>
</evidence>
<protein>
    <recommendedName>
        <fullName evidence="4">N-glycosidase YbiA</fullName>
    </recommendedName>
    <alternativeName>
        <fullName evidence="5">Riboflavin biosynthesis intermediates N-glycosidase</fullName>
    </alternativeName>
</protein>
<dbReference type="Proteomes" id="UP001617689">
    <property type="component" value="Unassembled WGS sequence"/>
</dbReference>
<dbReference type="EMBL" id="JBIXLL010000011">
    <property type="protein sequence ID" value="MFJ5430954.1"/>
    <property type="molecule type" value="Genomic_DNA"/>
</dbReference>
<dbReference type="RefSeq" id="WP_400397561.1">
    <property type="nucleotide sequence ID" value="NZ_JBIXLL010000011.1"/>
</dbReference>
<feature type="domain" description="NADAR" evidence="7">
    <location>
        <begin position="6"/>
        <end position="145"/>
    </location>
</feature>
<evidence type="ECO:0000313" key="8">
    <source>
        <dbReference type="EMBL" id="MFJ5430954.1"/>
    </source>
</evidence>
<comment type="catalytic activity">
    <reaction evidence="1">
        <text>5-amino-6-(5-phospho-D-ribosylamino)uracil + H2O = 5,6-diaminouracil + D-ribose 5-phosphate</text>
        <dbReference type="Rhea" id="RHEA:55020"/>
        <dbReference type="ChEBI" id="CHEBI:15377"/>
        <dbReference type="ChEBI" id="CHEBI:46252"/>
        <dbReference type="ChEBI" id="CHEBI:58453"/>
        <dbReference type="ChEBI" id="CHEBI:78346"/>
    </reaction>
</comment>
<gene>
    <name evidence="8" type="ORF">ACIPUP_17560</name>
</gene>
<dbReference type="NCBIfam" id="TIGR02464">
    <property type="entry name" value="ribofla_fusion"/>
    <property type="match status" value="1"/>
</dbReference>
<evidence type="ECO:0000259" key="7">
    <source>
        <dbReference type="Pfam" id="PF08719"/>
    </source>
</evidence>
<comment type="caution">
    <text evidence="8">The sequence shown here is derived from an EMBL/GenBank/DDBJ whole genome shotgun (WGS) entry which is preliminary data.</text>
</comment>
<dbReference type="Pfam" id="PF08719">
    <property type="entry name" value="NADAR"/>
    <property type="match status" value="1"/>
</dbReference>
<name>A0ABW8GE42_9GAMM</name>
<dbReference type="SUPFAM" id="SSF143990">
    <property type="entry name" value="YbiA-like"/>
    <property type="match status" value="1"/>
</dbReference>
<organism evidence="8 9">
    <name type="scientific">Pectobacterium actinidiae</name>
    <dbReference type="NCBI Taxonomy" id="1507808"/>
    <lineage>
        <taxon>Bacteria</taxon>
        <taxon>Pseudomonadati</taxon>
        <taxon>Pseudomonadota</taxon>
        <taxon>Gammaproteobacteria</taxon>
        <taxon>Enterobacterales</taxon>
        <taxon>Pectobacteriaceae</taxon>
        <taxon>Pectobacterium</taxon>
    </lineage>
</organism>
<evidence type="ECO:0000313" key="9">
    <source>
        <dbReference type="Proteomes" id="UP001617689"/>
    </source>
</evidence>
<dbReference type="InterPro" id="IPR037238">
    <property type="entry name" value="YbiA-like_sf"/>
</dbReference>
<comment type="catalytic activity">
    <reaction evidence="2">
        <text>2,5-diamino-6-hydroxy-4-(5-phosphoribosylamino)-pyrimidine + H2O = 2,5,6-triamino-4-hydroxypyrimidine + D-ribose 5-phosphate</text>
        <dbReference type="Rhea" id="RHEA:23436"/>
        <dbReference type="ChEBI" id="CHEBI:15377"/>
        <dbReference type="ChEBI" id="CHEBI:58614"/>
        <dbReference type="ChEBI" id="CHEBI:78346"/>
        <dbReference type="ChEBI" id="CHEBI:137796"/>
    </reaction>
</comment>
<dbReference type="InterPro" id="IPR012816">
    <property type="entry name" value="NADAR"/>
</dbReference>
<dbReference type="Gene3D" id="1.10.357.40">
    <property type="entry name" value="YbiA-like"/>
    <property type="match status" value="1"/>
</dbReference>
<evidence type="ECO:0000256" key="3">
    <source>
        <dbReference type="ARBA" id="ARBA00008508"/>
    </source>
</evidence>
<evidence type="ECO:0000256" key="4">
    <source>
        <dbReference type="ARBA" id="ARBA00014614"/>
    </source>
</evidence>